<sequence>TSSDRLHCCLTANSMATFYVPLGFLATGVLAGSRHDSNYYLDSVLRNHLPYNVRARGLDPVSVLDMTIKVDGSVFTHEFKAMFTNGSMAGLSAVVRRFGDCSAPQWTAGNITIACDISMNGLHVHYNVSSKGDTIGNKKKEYTADFTAKNTTVFVEVTQRKPRVASVKTFSVREMAFNISLSKHLDLNHNRMKTFLAKANETVQRTVSDVLYTAFRKALDLSFRALPLPEP</sequence>
<evidence type="ECO:0000313" key="1">
    <source>
        <dbReference type="EMBL" id="JAT78677.1"/>
    </source>
</evidence>
<dbReference type="InterPro" id="IPR038602">
    <property type="entry name" value="Mite_allergen_7_sf"/>
</dbReference>
<organism evidence="1">
    <name type="scientific">Ornithodoros brasiliensis</name>
    <name type="common">Mouro tick</name>
    <dbReference type="NCBI Taxonomy" id="888526"/>
    <lineage>
        <taxon>Eukaryota</taxon>
        <taxon>Metazoa</taxon>
        <taxon>Ecdysozoa</taxon>
        <taxon>Arthropoda</taxon>
        <taxon>Chelicerata</taxon>
        <taxon>Arachnida</taxon>
        <taxon>Acari</taxon>
        <taxon>Parasitiformes</taxon>
        <taxon>Ixodida</taxon>
        <taxon>Ixodoidea</taxon>
        <taxon>Argasidae</taxon>
        <taxon>Ornithodorinae</taxon>
        <taxon>Ornithodoros</taxon>
    </lineage>
</organism>
<dbReference type="EMBL" id="GETE01001341">
    <property type="protein sequence ID" value="JAT78677.1"/>
    <property type="molecule type" value="Transcribed_RNA"/>
</dbReference>
<proteinExistence type="predicted"/>
<reference evidence="1" key="1">
    <citation type="submission" date="2016-07" db="EMBL/GenBank/DDBJ databases">
        <title>Salivary Glands transcriptome analysis on engorged females of Ornithodoros brasiliensis (Acari:Argasidae).</title>
        <authorList>
            <person name="Simons S.M."/>
            <person name="Carvalho E."/>
            <person name="Junqueira-de-Azevedo I."/>
            <person name="Ho P.L."/>
            <person name="Giovanni D."/>
            <person name="Mendonca R."/>
            <person name="Onofrio V."/>
            <person name="Landulfo G."/>
            <person name="Ramirez D."/>
            <person name="Barros-Battesti D."/>
        </authorList>
    </citation>
    <scope>NUCLEOTIDE SEQUENCE</scope>
    <source>
        <strain evidence="1">Female</strain>
        <tissue evidence="1">Salivary gland</tissue>
    </source>
</reference>
<accession>A0A1D2AHJ7</accession>
<dbReference type="Gene3D" id="3.15.10.50">
    <property type="match status" value="1"/>
</dbReference>
<name>A0A1D2AHJ7_ORNBR</name>
<protein>
    <submittedName>
        <fullName evidence="1">Secreted salivary gland</fullName>
    </submittedName>
</protein>
<feature type="non-terminal residue" evidence="1">
    <location>
        <position position="1"/>
    </location>
</feature>
<dbReference type="AlphaFoldDB" id="A0A1D2AHJ7"/>